<dbReference type="AlphaFoldDB" id="A0A0M0ECK1"/>
<comment type="caution">
    <text evidence="2">The sequence shown here is derived from an EMBL/GenBank/DDBJ whole genome shotgun (WGS) entry which is preliminary data.</text>
</comment>
<dbReference type="InterPro" id="IPR025668">
    <property type="entry name" value="Tnp_DDE_dom"/>
</dbReference>
<dbReference type="Pfam" id="PF13701">
    <property type="entry name" value="DDE_Tnp_1_4"/>
    <property type="match status" value="1"/>
</dbReference>
<dbReference type="NCBIfam" id="NF033539">
    <property type="entry name" value="transpos_IS1380"/>
    <property type="match status" value="1"/>
</dbReference>
<reference evidence="2" key="1">
    <citation type="submission" date="2015-08" db="EMBL/GenBank/DDBJ databases">
        <title>Draft genome sequence of Komagataeibacter europaeus CECT 8546 a cellulose producer strain from vinegar produced by the traditional method.</title>
        <authorList>
            <person name="Poehlein A."/>
            <person name="Valera M.J."/>
            <person name="Haack F.S."/>
            <person name="Mas A."/>
            <person name="Daniel R."/>
            <person name="Streit W.R."/>
            <person name="Mateo E."/>
        </authorList>
    </citation>
    <scope>NUCLEOTIDE SEQUENCE [LARGE SCALE GENOMIC DNA]</scope>
    <source>
        <strain evidence="2">CECT 8546</strain>
    </source>
</reference>
<dbReference type="PATRIC" id="fig|33995.3.peg.3932"/>
<protein>
    <submittedName>
        <fullName evidence="2">Transposase DDE domain protein</fullName>
    </submittedName>
</protein>
<dbReference type="OrthoDB" id="476248at2"/>
<proteinExistence type="predicted"/>
<keyword evidence="3" id="KW-1185">Reference proteome</keyword>
<name>A0A0M0ECK1_KOMEU</name>
<accession>A0A0M0ECK1</accession>
<evidence type="ECO:0000313" key="3">
    <source>
        <dbReference type="Proteomes" id="UP000037566"/>
    </source>
</evidence>
<dbReference type="RefSeq" id="WP_053324114.1">
    <property type="nucleotide sequence ID" value="NZ_LHUQ01000052.1"/>
</dbReference>
<gene>
    <name evidence="2" type="ORF">KOEU_35450</name>
</gene>
<feature type="domain" description="Transposase DDE" evidence="1">
    <location>
        <begin position="12"/>
        <end position="439"/>
    </location>
</feature>
<dbReference type="EMBL" id="LHUQ01000052">
    <property type="protein sequence ID" value="KON62953.1"/>
    <property type="molecule type" value="Genomic_DNA"/>
</dbReference>
<dbReference type="InterPro" id="IPR047960">
    <property type="entry name" value="Transpos_IS1380"/>
</dbReference>
<organism evidence="2 3">
    <name type="scientific">Komagataeibacter europaeus</name>
    <name type="common">Gluconacetobacter europaeus</name>
    <dbReference type="NCBI Taxonomy" id="33995"/>
    <lineage>
        <taxon>Bacteria</taxon>
        <taxon>Pseudomonadati</taxon>
        <taxon>Pseudomonadota</taxon>
        <taxon>Alphaproteobacteria</taxon>
        <taxon>Acetobacterales</taxon>
        <taxon>Acetobacteraceae</taxon>
        <taxon>Komagataeibacter</taxon>
    </lineage>
</organism>
<sequence>MSDDTSQPFLFPAIRHKKITADFDGGQITSDGGVLLLAAAERRIGMADRLARLIADPRNPRRLTHGVADILRARMLAIACGYEDADDLDHLRCDPGFKLACGRLPDTGRDLCSQPTISRWENAPTLREVIRLTYALVDTWCDSYARPPAAVTLDIDDTVDVVHGHQQLALFNAHHDERCFMPIHVYDAATSRPVAIIIRPGKTPSGQEIRGHLRRLIRRIRSHWPNTRLIIRGDGHYGRPEVMAWCEAHIFGLPGNSVLHRLLEPSADDIRVRRAETRAQSLRGYAEIRYGAKSWKQQRRVAARIEATTLGLDIRCVVTSLRGGNAEWLYGALYCARGQAENLIRRHKGQLASDRTSCRSLLANQVRLVLHTAAYWLMLTLRDAIPAPQPLASAEFTTLRNRLLKIAGRILETATRVRIAFAAACPEAALFRSLAISMQAAGP</sequence>
<dbReference type="STRING" id="33995.KOEU_35450"/>
<evidence type="ECO:0000313" key="2">
    <source>
        <dbReference type="EMBL" id="KON62953.1"/>
    </source>
</evidence>
<evidence type="ECO:0000259" key="1">
    <source>
        <dbReference type="Pfam" id="PF13701"/>
    </source>
</evidence>
<dbReference type="Proteomes" id="UP000037566">
    <property type="component" value="Unassembled WGS sequence"/>
</dbReference>